<dbReference type="GO" id="GO:0003735">
    <property type="term" value="F:structural constituent of ribosome"/>
    <property type="evidence" value="ECO:0007669"/>
    <property type="project" value="InterPro"/>
</dbReference>
<reference evidence="6 7" key="1">
    <citation type="submission" date="2018-12" db="EMBL/GenBank/DDBJ databases">
        <authorList>
            <person name="Tiukova I."/>
            <person name="Dainat J."/>
        </authorList>
    </citation>
    <scope>NUCLEOTIDE SEQUENCE [LARGE SCALE GENOMIC DNA]</scope>
</reference>
<evidence type="ECO:0000313" key="6">
    <source>
        <dbReference type="EMBL" id="VEU20294.1"/>
    </source>
</evidence>
<dbReference type="SUPFAM" id="SSF143800">
    <property type="entry name" value="L28p-like"/>
    <property type="match status" value="1"/>
</dbReference>
<dbReference type="AlphaFoldDB" id="A0A448YH69"/>
<dbReference type="PANTHER" id="PTHR13528">
    <property type="entry name" value="39S RIBOSOMAL PROTEIN L28, MITOCHONDRIAL"/>
    <property type="match status" value="1"/>
</dbReference>
<dbReference type="InterPro" id="IPR034704">
    <property type="entry name" value="Ribosomal_bL28/bL31-like_sf"/>
</dbReference>
<protein>
    <recommendedName>
        <fullName evidence="4">Large ribosomal subunit protein bL28m</fullName>
    </recommendedName>
</protein>
<dbReference type="InterPro" id="IPR037147">
    <property type="entry name" value="Ribosomal_bL28_sf"/>
</dbReference>
<dbReference type="Proteomes" id="UP000290900">
    <property type="component" value="Unassembled WGS sequence"/>
</dbReference>
<dbReference type="InterPro" id="IPR026569">
    <property type="entry name" value="Ribosomal_bL28"/>
</dbReference>
<dbReference type="STRING" id="13370.A0A448YH69"/>
<dbReference type="Pfam" id="PF00830">
    <property type="entry name" value="Ribosomal_L28"/>
    <property type="match status" value="1"/>
</dbReference>
<dbReference type="FunFam" id="2.30.170.40:FF:000003">
    <property type="entry name" value="54S ribosomal protein L24"/>
    <property type="match status" value="1"/>
</dbReference>
<keyword evidence="3" id="KW-0687">Ribonucleoprotein</keyword>
<keyword evidence="2" id="KW-0689">Ribosomal protein</keyword>
<dbReference type="OrthoDB" id="361870at2759"/>
<name>A0A448YH69_BRENA</name>
<gene>
    <name evidence="6" type="ORF">BRENAR_LOCUS1029</name>
</gene>
<evidence type="ECO:0000256" key="5">
    <source>
        <dbReference type="ARBA" id="ARBA00037226"/>
    </source>
</evidence>
<proteinExistence type="inferred from homology"/>
<organism evidence="6 7">
    <name type="scientific">Brettanomyces naardenensis</name>
    <name type="common">Yeast</name>
    <dbReference type="NCBI Taxonomy" id="13370"/>
    <lineage>
        <taxon>Eukaryota</taxon>
        <taxon>Fungi</taxon>
        <taxon>Dikarya</taxon>
        <taxon>Ascomycota</taxon>
        <taxon>Saccharomycotina</taxon>
        <taxon>Pichiomycetes</taxon>
        <taxon>Pichiales</taxon>
        <taxon>Pichiaceae</taxon>
        <taxon>Brettanomyces</taxon>
    </lineage>
</organism>
<dbReference type="Gene3D" id="2.30.170.40">
    <property type="entry name" value="Ribosomal protein L28/L24"/>
    <property type="match status" value="1"/>
</dbReference>
<accession>A0A448YH69</accession>
<evidence type="ECO:0000256" key="1">
    <source>
        <dbReference type="ARBA" id="ARBA00008760"/>
    </source>
</evidence>
<dbReference type="GO" id="GO:0005762">
    <property type="term" value="C:mitochondrial large ribosomal subunit"/>
    <property type="evidence" value="ECO:0007669"/>
    <property type="project" value="TreeGrafter"/>
</dbReference>
<dbReference type="EMBL" id="CAACVR010000003">
    <property type="protein sequence ID" value="VEU20294.1"/>
    <property type="molecule type" value="Genomic_DNA"/>
</dbReference>
<dbReference type="PANTHER" id="PTHR13528:SF2">
    <property type="entry name" value="LARGE RIBOSOMAL SUBUNIT PROTEIN BL28M"/>
    <property type="match status" value="1"/>
</dbReference>
<sequence length="272" mass="31230">MSSLSGMRSAVQRVSSGRFFSTTRSTYARKYESVVNRHIAQEKVYEEGDLKPWHLRIPDEAPKYPTYPYGEARIFKRSDRGLYGGQEIGSGFQVSSMGNRTPRAWLPNVITKRLWSEALNRLVRMKLTARVLRTITKEGGLDNYLTKDKSARIKELGIFGWHLRYDVLKAREESVKGANYEVVKQGEDGEEVKVYYKGEYKGQPVQITVGRRKLLSRLFPKVQYNTPGELRYAEFSVKHAKTPFDEVVKECEKFDVDLSDVVIGTEVRQASE</sequence>
<comment type="similarity">
    <text evidence="1">Belongs to the bacterial ribosomal protein bL28 family.</text>
</comment>
<evidence type="ECO:0000256" key="3">
    <source>
        <dbReference type="ARBA" id="ARBA00023274"/>
    </source>
</evidence>
<comment type="function">
    <text evidence="5">Component of the mitochondrial ribosome (mitoribosome), a dedicated translation machinery responsible for the synthesis of mitochondrial genome-encoded proteins, including at least some of the essential transmembrane subunits of the mitochondrial respiratory chain. The mitoribosomes are attached to the mitochondrial inner membrane and translation products are cotranslationally integrated into the membrane.</text>
</comment>
<dbReference type="InParanoid" id="A0A448YH69"/>
<dbReference type="FunCoup" id="A0A448YH69">
    <property type="interactions" value="240"/>
</dbReference>
<evidence type="ECO:0000256" key="2">
    <source>
        <dbReference type="ARBA" id="ARBA00022980"/>
    </source>
</evidence>
<evidence type="ECO:0000313" key="7">
    <source>
        <dbReference type="Proteomes" id="UP000290900"/>
    </source>
</evidence>
<keyword evidence="7" id="KW-1185">Reference proteome</keyword>
<evidence type="ECO:0000256" key="4">
    <source>
        <dbReference type="ARBA" id="ARBA00035269"/>
    </source>
</evidence>